<reference evidence="2" key="1">
    <citation type="submission" date="2022-08" db="EMBL/GenBank/DDBJ databases">
        <title>Novel Bdellovibrio Species Isolated from Svalbard: Designation Bdellovibrio svalbardensis.</title>
        <authorList>
            <person name="Mitchell R.J."/>
            <person name="Choi S.Y."/>
        </authorList>
    </citation>
    <scope>NUCLEOTIDE SEQUENCE</scope>
    <source>
        <strain evidence="2">PAP01</strain>
    </source>
</reference>
<sequence>MDLEPQSRKVASKIAEVPEATEKFEATEGMTERDHKTNDLKDSPLKIFMNTEIFILLAGLVVGAIYFFFFRT</sequence>
<keyword evidence="3" id="KW-1185">Reference proteome</keyword>
<protein>
    <submittedName>
        <fullName evidence="2">Uncharacterized protein</fullName>
    </submittedName>
</protein>
<accession>A0ABT6DMM9</accession>
<evidence type="ECO:0000256" key="1">
    <source>
        <dbReference type="SAM" id="Phobius"/>
    </source>
</evidence>
<dbReference type="EMBL" id="JANRMI010000006">
    <property type="protein sequence ID" value="MDG0818127.1"/>
    <property type="molecule type" value="Genomic_DNA"/>
</dbReference>
<organism evidence="2 3">
    <name type="scientific">Bdellovibrio svalbardensis</name>
    <dbReference type="NCBI Taxonomy" id="2972972"/>
    <lineage>
        <taxon>Bacteria</taxon>
        <taxon>Pseudomonadati</taxon>
        <taxon>Bdellovibrionota</taxon>
        <taxon>Bdellovibrionia</taxon>
        <taxon>Bdellovibrionales</taxon>
        <taxon>Pseudobdellovibrionaceae</taxon>
        <taxon>Bdellovibrio</taxon>
    </lineage>
</organism>
<gene>
    <name evidence="2" type="ORF">NWE73_17220</name>
</gene>
<keyword evidence="1" id="KW-1133">Transmembrane helix</keyword>
<evidence type="ECO:0000313" key="2">
    <source>
        <dbReference type="EMBL" id="MDG0818127.1"/>
    </source>
</evidence>
<comment type="caution">
    <text evidence="2">The sequence shown here is derived from an EMBL/GenBank/DDBJ whole genome shotgun (WGS) entry which is preliminary data.</text>
</comment>
<dbReference type="Proteomes" id="UP001152321">
    <property type="component" value="Unassembled WGS sequence"/>
</dbReference>
<keyword evidence="1" id="KW-0812">Transmembrane</keyword>
<keyword evidence="1" id="KW-0472">Membrane</keyword>
<name>A0ABT6DMM9_9BACT</name>
<evidence type="ECO:0000313" key="3">
    <source>
        <dbReference type="Proteomes" id="UP001152321"/>
    </source>
</evidence>
<dbReference type="RefSeq" id="WP_277579602.1">
    <property type="nucleotide sequence ID" value="NZ_JANRMI010000006.1"/>
</dbReference>
<proteinExistence type="predicted"/>
<feature type="transmembrane region" description="Helical" evidence="1">
    <location>
        <begin position="47"/>
        <end position="69"/>
    </location>
</feature>